<evidence type="ECO:0000313" key="2">
    <source>
        <dbReference type="EMBL" id="MBX04183.1"/>
    </source>
</evidence>
<organism evidence="2">
    <name type="scientific">Rhizophora mucronata</name>
    <name type="common">Asiatic mangrove</name>
    <dbReference type="NCBI Taxonomy" id="61149"/>
    <lineage>
        <taxon>Eukaryota</taxon>
        <taxon>Viridiplantae</taxon>
        <taxon>Streptophyta</taxon>
        <taxon>Embryophyta</taxon>
        <taxon>Tracheophyta</taxon>
        <taxon>Spermatophyta</taxon>
        <taxon>Magnoliopsida</taxon>
        <taxon>eudicotyledons</taxon>
        <taxon>Gunneridae</taxon>
        <taxon>Pentapetalae</taxon>
        <taxon>rosids</taxon>
        <taxon>fabids</taxon>
        <taxon>Malpighiales</taxon>
        <taxon>Rhizophoraceae</taxon>
        <taxon>Rhizophora</taxon>
    </lineage>
</organism>
<name>A0A2P2KEM0_RHIMU</name>
<dbReference type="AlphaFoldDB" id="A0A2P2KEM0"/>
<proteinExistence type="predicted"/>
<reference evidence="2" key="1">
    <citation type="submission" date="2018-02" db="EMBL/GenBank/DDBJ databases">
        <title>Rhizophora mucronata_Transcriptome.</title>
        <authorList>
            <person name="Meera S.P."/>
            <person name="Sreeshan A."/>
            <person name="Augustine A."/>
        </authorList>
    </citation>
    <scope>NUCLEOTIDE SEQUENCE</scope>
    <source>
        <tissue evidence="2">Leaf</tissue>
    </source>
</reference>
<keyword evidence="1" id="KW-0472">Membrane</keyword>
<sequence length="41" mass="4780">MQTRTRASHVRVLYQVILIWLLIMGLVVELTCILVIQTQIN</sequence>
<keyword evidence="1" id="KW-0812">Transmembrane</keyword>
<feature type="transmembrane region" description="Helical" evidence="1">
    <location>
        <begin position="12"/>
        <end position="36"/>
    </location>
</feature>
<keyword evidence="1" id="KW-1133">Transmembrane helix</keyword>
<evidence type="ECO:0000256" key="1">
    <source>
        <dbReference type="SAM" id="Phobius"/>
    </source>
</evidence>
<accession>A0A2P2KEM0</accession>
<protein>
    <submittedName>
        <fullName evidence="2">Tubby-like F-box protein 3 isoform X2</fullName>
    </submittedName>
</protein>
<dbReference type="EMBL" id="GGEC01023699">
    <property type="protein sequence ID" value="MBX04183.1"/>
    <property type="molecule type" value="Transcribed_RNA"/>
</dbReference>